<keyword evidence="7" id="KW-0862">Zinc</keyword>
<dbReference type="GO" id="GO:0000703">
    <property type="term" value="F:oxidized pyrimidine nucleobase lesion DNA N-glycosylase activity"/>
    <property type="evidence" value="ECO:0007669"/>
    <property type="project" value="TreeGrafter"/>
</dbReference>
<dbReference type="InterPro" id="IPR010979">
    <property type="entry name" value="Ribosomal_uS13-like_H2TH"/>
</dbReference>
<dbReference type="AlphaFoldDB" id="A0A6J4JY38"/>
<keyword evidence="6" id="KW-0378">Hydrolase</keyword>
<evidence type="ECO:0000256" key="2">
    <source>
        <dbReference type="ARBA" id="ARBA00012720"/>
    </source>
</evidence>
<protein>
    <recommendedName>
        <fullName evidence="2">DNA-(apurinic or apyrimidinic site) lyase</fullName>
        <ecNumber evidence="2">4.2.99.18</ecNumber>
    </recommendedName>
</protein>
<evidence type="ECO:0000256" key="8">
    <source>
        <dbReference type="ARBA" id="ARBA00023125"/>
    </source>
</evidence>
<evidence type="ECO:0000256" key="5">
    <source>
        <dbReference type="ARBA" id="ARBA00022771"/>
    </source>
</evidence>
<evidence type="ECO:0000259" key="15">
    <source>
        <dbReference type="PROSITE" id="PS51068"/>
    </source>
</evidence>
<keyword evidence="8" id="KW-0238">DNA-binding</keyword>
<evidence type="ECO:0000256" key="12">
    <source>
        <dbReference type="ARBA" id="ARBA00023295"/>
    </source>
</evidence>
<keyword evidence="16" id="KW-0540">Nuclease</keyword>
<evidence type="ECO:0000256" key="13">
    <source>
        <dbReference type="PROSITE-ProRule" id="PRU00391"/>
    </source>
</evidence>
<dbReference type="InterPro" id="IPR000214">
    <property type="entry name" value="Znf_DNA_glyclase/AP_lyase"/>
</dbReference>
<gene>
    <name evidence="16" type="ORF">AVDCRST_MAG61-295</name>
</gene>
<dbReference type="SMART" id="SM01232">
    <property type="entry name" value="H2TH"/>
    <property type="match status" value="1"/>
</dbReference>
<keyword evidence="4" id="KW-0227">DNA damage</keyword>
<dbReference type="PANTHER" id="PTHR42697:SF1">
    <property type="entry name" value="ENDONUCLEASE 8"/>
    <property type="match status" value="1"/>
</dbReference>
<dbReference type="InterPro" id="IPR015886">
    <property type="entry name" value="H2TH_FPG"/>
</dbReference>
<sequence length="259" mass="27667">MPEGHTLHRLAAEMAELVGQRVAATSPQGRFPAEQVDGSLVTDVQAFGKHLLLATEGGPSLHVHLGMRGKWLRFAPVTGAALPQVRLRLATAELAWDLIAPSTCELLGTHGRAELLAGLGPDPLRPEADVDEARRRLQAYRGSVAAALMDQSVLSGVGNVFRAEILHVIRMAPSRPAARVSDAEFTELWSRLRSMMAQGVVDGRIITVEVPAGGDRQAVPEATARRVYKRDACADCGAAVATRSVAGRTSYACPRCQPV</sequence>
<keyword evidence="5 13" id="KW-0863">Zinc-finger</keyword>
<feature type="domain" description="FPG-type" evidence="14">
    <location>
        <begin position="226"/>
        <end position="258"/>
    </location>
</feature>
<dbReference type="PANTHER" id="PTHR42697">
    <property type="entry name" value="ENDONUCLEASE 8"/>
    <property type="match status" value="1"/>
</dbReference>
<dbReference type="EC" id="4.2.99.18" evidence="2"/>
<dbReference type="GO" id="GO:0008270">
    <property type="term" value="F:zinc ion binding"/>
    <property type="evidence" value="ECO:0007669"/>
    <property type="project" value="UniProtKB-KW"/>
</dbReference>
<evidence type="ECO:0000256" key="1">
    <source>
        <dbReference type="ARBA" id="ARBA00009409"/>
    </source>
</evidence>
<dbReference type="EMBL" id="CADCTT010000019">
    <property type="protein sequence ID" value="CAA9290680.1"/>
    <property type="molecule type" value="Genomic_DNA"/>
</dbReference>
<dbReference type="GO" id="GO:0140078">
    <property type="term" value="F:class I DNA-(apurinic or apyrimidinic site) endonuclease activity"/>
    <property type="evidence" value="ECO:0007669"/>
    <property type="project" value="UniProtKB-EC"/>
</dbReference>
<keyword evidence="9" id="KW-0234">DNA repair</keyword>
<dbReference type="PROSITE" id="PS51068">
    <property type="entry name" value="FPG_CAT"/>
    <property type="match status" value="1"/>
</dbReference>
<evidence type="ECO:0000259" key="14">
    <source>
        <dbReference type="PROSITE" id="PS51066"/>
    </source>
</evidence>
<dbReference type="SUPFAM" id="SSF81624">
    <property type="entry name" value="N-terminal domain of MutM-like DNA repair proteins"/>
    <property type="match status" value="1"/>
</dbReference>
<comment type="similarity">
    <text evidence="1">Belongs to the FPG family.</text>
</comment>
<dbReference type="InterPro" id="IPR035937">
    <property type="entry name" value="FPG_N"/>
</dbReference>
<proteinExistence type="inferred from homology"/>
<evidence type="ECO:0000256" key="11">
    <source>
        <dbReference type="ARBA" id="ARBA00023268"/>
    </source>
</evidence>
<evidence type="ECO:0000256" key="9">
    <source>
        <dbReference type="ARBA" id="ARBA00023204"/>
    </source>
</evidence>
<dbReference type="InterPro" id="IPR012319">
    <property type="entry name" value="FPG_cat"/>
</dbReference>
<evidence type="ECO:0000256" key="3">
    <source>
        <dbReference type="ARBA" id="ARBA00022723"/>
    </source>
</evidence>
<dbReference type="GO" id="GO:0006284">
    <property type="term" value="P:base-excision repair"/>
    <property type="evidence" value="ECO:0007669"/>
    <property type="project" value="InterPro"/>
</dbReference>
<dbReference type="SUPFAM" id="SSF46946">
    <property type="entry name" value="S13-like H2TH domain"/>
    <property type="match status" value="1"/>
</dbReference>
<dbReference type="Gene3D" id="1.10.8.50">
    <property type="match status" value="1"/>
</dbReference>
<evidence type="ECO:0000313" key="16">
    <source>
        <dbReference type="EMBL" id="CAA9290680.1"/>
    </source>
</evidence>
<accession>A0A6J4JY38</accession>
<dbReference type="SUPFAM" id="SSF57716">
    <property type="entry name" value="Glucocorticoid receptor-like (DNA-binding domain)"/>
    <property type="match status" value="1"/>
</dbReference>
<keyword evidence="16" id="KW-0255">Endonuclease</keyword>
<dbReference type="PROSITE" id="PS51066">
    <property type="entry name" value="ZF_FPG_2"/>
    <property type="match status" value="1"/>
</dbReference>
<keyword evidence="10" id="KW-0456">Lyase</keyword>
<organism evidence="16">
    <name type="scientific">uncultured Friedmanniella sp</name>
    <dbReference type="NCBI Taxonomy" id="335381"/>
    <lineage>
        <taxon>Bacteria</taxon>
        <taxon>Bacillati</taxon>
        <taxon>Actinomycetota</taxon>
        <taxon>Actinomycetes</taxon>
        <taxon>Propionibacteriales</taxon>
        <taxon>Nocardioidaceae</taxon>
        <taxon>Friedmanniella</taxon>
        <taxon>environmental samples</taxon>
    </lineage>
</organism>
<dbReference type="GO" id="GO:0003684">
    <property type="term" value="F:damaged DNA binding"/>
    <property type="evidence" value="ECO:0007669"/>
    <property type="project" value="InterPro"/>
</dbReference>
<dbReference type="Gene3D" id="3.20.190.10">
    <property type="entry name" value="MutM-like, N-terminal"/>
    <property type="match status" value="1"/>
</dbReference>
<evidence type="ECO:0000256" key="10">
    <source>
        <dbReference type="ARBA" id="ARBA00023239"/>
    </source>
</evidence>
<keyword evidence="11" id="KW-0511">Multifunctional enzyme</keyword>
<name>A0A6J4JY38_9ACTN</name>
<evidence type="ECO:0000256" key="6">
    <source>
        <dbReference type="ARBA" id="ARBA00022801"/>
    </source>
</evidence>
<keyword evidence="12" id="KW-0326">Glycosidase</keyword>
<dbReference type="Pfam" id="PF01149">
    <property type="entry name" value="Fapy_DNA_glyco"/>
    <property type="match status" value="1"/>
</dbReference>
<dbReference type="SMART" id="SM00898">
    <property type="entry name" value="Fapy_DNA_glyco"/>
    <property type="match status" value="1"/>
</dbReference>
<evidence type="ECO:0000256" key="4">
    <source>
        <dbReference type="ARBA" id="ARBA00022763"/>
    </source>
</evidence>
<dbReference type="Pfam" id="PF06831">
    <property type="entry name" value="H2TH"/>
    <property type="match status" value="1"/>
</dbReference>
<keyword evidence="3" id="KW-0479">Metal-binding</keyword>
<evidence type="ECO:0000256" key="7">
    <source>
        <dbReference type="ARBA" id="ARBA00022833"/>
    </source>
</evidence>
<reference evidence="16" key="1">
    <citation type="submission" date="2020-02" db="EMBL/GenBank/DDBJ databases">
        <authorList>
            <person name="Meier V. D."/>
        </authorList>
    </citation>
    <scope>NUCLEOTIDE SEQUENCE</scope>
    <source>
        <strain evidence="16">AVDCRST_MAG61</strain>
    </source>
</reference>
<feature type="domain" description="Formamidopyrimidine-DNA glycosylase catalytic" evidence="15">
    <location>
        <begin position="2"/>
        <end position="91"/>
    </location>
</feature>